<protein>
    <submittedName>
        <fullName evidence="1">Uncharacterized protein</fullName>
    </submittedName>
</protein>
<dbReference type="Proteomes" id="UP000199701">
    <property type="component" value="Unassembled WGS sequence"/>
</dbReference>
<evidence type="ECO:0000313" key="2">
    <source>
        <dbReference type="Proteomes" id="UP000199701"/>
    </source>
</evidence>
<sequence length="106" mass="12784">MKEEALNPYLPSASIDNLRNWKREGTIYKKRRIQWDKKAIDYYFVYLSINGYEMCYTTSKSSICDFRFRGTIVSKGDIYMNGRGRFGWKRKIWMKEENMLQVWPAT</sequence>
<evidence type="ECO:0000313" key="1">
    <source>
        <dbReference type="EMBL" id="SEV99159.1"/>
    </source>
</evidence>
<dbReference type="STRING" id="99656.SAMN05421659_10311"/>
<name>A0A1I0NEK5_9FIRM</name>
<dbReference type="AlphaFoldDB" id="A0A1I0NEK5"/>
<accession>A0A1I0NEK5</accession>
<reference evidence="1 2" key="1">
    <citation type="submission" date="2016-10" db="EMBL/GenBank/DDBJ databases">
        <authorList>
            <person name="de Groot N.N."/>
        </authorList>
    </citation>
    <scope>NUCLEOTIDE SEQUENCE [LARGE SCALE GENOMIC DNA]</scope>
    <source>
        <strain evidence="1 2">DSM 9179</strain>
    </source>
</reference>
<proteinExistence type="predicted"/>
<gene>
    <name evidence="1" type="ORF">SAMN05421659_10311</name>
</gene>
<keyword evidence="2" id="KW-1185">Reference proteome</keyword>
<organism evidence="1 2">
    <name type="scientific">[Clostridium] fimetarium</name>
    <dbReference type="NCBI Taxonomy" id="99656"/>
    <lineage>
        <taxon>Bacteria</taxon>
        <taxon>Bacillati</taxon>
        <taxon>Bacillota</taxon>
        <taxon>Clostridia</taxon>
        <taxon>Lachnospirales</taxon>
        <taxon>Lachnospiraceae</taxon>
    </lineage>
</organism>
<dbReference type="EMBL" id="FOJI01000003">
    <property type="protein sequence ID" value="SEV99159.1"/>
    <property type="molecule type" value="Genomic_DNA"/>
</dbReference>